<keyword evidence="3" id="KW-1185">Reference proteome</keyword>
<keyword evidence="1" id="KW-0812">Transmembrane</keyword>
<reference evidence="2 3" key="1">
    <citation type="journal article" date="2019" name="Sci. Rep.">
        <title>Orb-weaving spider Araneus ventricosus genome elucidates the spidroin gene catalogue.</title>
        <authorList>
            <person name="Kono N."/>
            <person name="Nakamura H."/>
            <person name="Ohtoshi R."/>
            <person name="Moran D.A.P."/>
            <person name="Shinohara A."/>
            <person name="Yoshida Y."/>
            <person name="Fujiwara M."/>
            <person name="Mori M."/>
            <person name="Tomita M."/>
            <person name="Arakawa K."/>
        </authorList>
    </citation>
    <scope>NUCLEOTIDE SEQUENCE [LARGE SCALE GENOMIC DNA]</scope>
</reference>
<proteinExistence type="predicted"/>
<sequence length="92" mass="10666">MAQRVSSIRNVRIWVYKNPHAIYDHGRDSPKINLFCAVSSSIVFCTFFFADKTVTGFACLDMLKIYLMPILKETMPECFIFQQDGVPCHFHK</sequence>
<evidence type="ECO:0008006" key="4">
    <source>
        <dbReference type="Google" id="ProtNLM"/>
    </source>
</evidence>
<dbReference type="EMBL" id="BGPR01000003">
    <property type="protein sequence ID" value="GBL73399.1"/>
    <property type="molecule type" value="Genomic_DNA"/>
</dbReference>
<evidence type="ECO:0000256" key="1">
    <source>
        <dbReference type="SAM" id="Phobius"/>
    </source>
</evidence>
<evidence type="ECO:0000313" key="2">
    <source>
        <dbReference type="EMBL" id="GBL73399.1"/>
    </source>
</evidence>
<dbReference type="Gene3D" id="3.30.420.10">
    <property type="entry name" value="Ribonuclease H-like superfamily/Ribonuclease H"/>
    <property type="match status" value="1"/>
</dbReference>
<dbReference type="GO" id="GO:0003676">
    <property type="term" value="F:nucleic acid binding"/>
    <property type="evidence" value="ECO:0007669"/>
    <property type="project" value="InterPro"/>
</dbReference>
<gene>
    <name evidence="2" type="ORF">AVEN_159412_1</name>
</gene>
<dbReference type="AlphaFoldDB" id="A0A4Y2A1Y1"/>
<keyword evidence="1" id="KW-1133">Transmembrane helix</keyword>
<accession>A0A4Y2A1Y1</accession>
<keyword evidence="1" id="KW-0472">Membrane</keyword>
<evidence type="ECO:0000313" key="3">
    <source>
        <dbReference type="Proteomes" id="UP000499080"/>
    </source>
</evidence>
<dbReference type="InterPro" id="IPR036397">
    <property type="entry name" value="RNaseH_sf"/>
</dbReference>
<protein>
    <recommendedName>
        <fullName evidence="4">Tc1-like transposase DDE domain-containing protein</fullName>
    </recommendedName>
</protein>
<dbReference type="OrthoDB" id="8195099at2759"/>
<dbReference type="PANTHER" id="PTHR47326:SF1">
    <property type="entry name" value="HTH PSQ-TYPE DOMAIN-CONTAINING PROTEIN"/>
    <property type="match status" value="1"/>
</dbReference>
<comment type="caution">
    <text evidence="2">The sequence shown here is derived from an EMBL/GenBank/DDBJ whole genome shotgun (WGS) entry which is preliminary data.</text>
</comment>
<dbReference type="PANTHER" id="PTHR47326">
    <property type="entry name" value="TRANSPOSABLE ELEMENT TC3 TRANSPOSASE-LIKE PROTEIN"/>
    <property type="match status" value="1"/>
</dbReference>
<dbReference type="Proteomes" id="UP000499080">
    <property type="component" value="Unassembled WGS sequence"/>
</dbReference>
<name>A0A4Y2A1Y1_ARAVE</name>
<organism evidence="2 3">
    <name type="scientific">Araneus ventricosus</name>
    <name type="common">Orbweaver spider</name>
    <name type="synonym">Epeira ventricosa</name>
    <dbReference type="NCBI Taxonomy" id="182803"/>
    <lineage>
        <taxon>Eukaryota</taxon>
        <taxon>Metazoa</taxon>
        <taxon>Ecdysozoa</taxon>
        <taxon>Arthropoda</taxon>
        <taxon>Chelicerata</taxon>
        <taxon>Arachnida</taxon>
        <taxon>Araneae</taxon>
        <taxon>Araneomorphae</taxon>
        <taxon>Entelegynae</taxon>
        <taxon>Araneoidea</taxon>
        <taxon>Araneidae</taxon>
        <taxon>Araneus</taxon>
    </lineage>
</organism>
<feature type="transmembrane region" description="Helical" evidence="1">
    <location>
        <begin position="32"/>
        <end position="50"/>
    </location>
</feature>